<dbReference type="OrthoDB" id="9807213at2"/>
<reference evidence="5 6" key="1">
    <citation type="submission" date="2019-12" db="EMBL/GenBank/DDBJ databases">
        <title>Genomic-based taxomic classification of the family Erythrobacteraceae.</title>
        <authorList>
            <person name="Xu L."/>
        </authorList>
    </citation>
    <scope>NUCLEOTIDE SEQUENCE [LARGE SCALE GENOMIC DNA]</scope>
    <source>
        <strain evidence="5 6">SW-109</strain>
    </source>
</reference>
<dbReference type="RefSeq" id="WP_160729702.1">
    <property type="nucleotide sequence ID" value="NZ_WTYP01000001.1"/>
</dbReference>
<dbReference type="SUPFAM" id="SSF55120">
    <property type="entry name" value="Pseudouridine synthase"/>
    <property type="match status" value="1"/>
</dbReference>
<comment type="caution">
    <text evidence="5">The sequence shown here is derived from an EMBL/GenBank/DDBJ whole genome shotgun (WGS) entry which is preliminary data.</text>
</comment>
<dbReference type="InterPro" id="IPR050343">
    <property type="entry name" value="RsuA_PseudoU_synthase"/>
</dbReference>
<dbReference type="PANTHER" id="PTHR47683">
    <property type="entry name" value="PSEUDOURIDINE SYNTHASE FAMILY PROTEIN-RELATED"/>
    <property type="match status" value="1"/>
</dbReference>
<evidence type="ECO:0000313" key="5">
    <source>
        <dbReference type="EMBL" id="MXP46474.1"/>
    </source>
</evidence>
<gene>
    <name evidence="5" type="ORF">GRI43_03575</name>
</gene>
<evidence type="ECO:0000256" key="2">
    <source>
        <dbReference type="ARBA" id="ARBA00023235"/>
    </source>
</evidence>
<keyword evidence="2 3" id="KW-0413">Isomerase</keyword>
<dbReference type="GO" id="GO:0003723">
    <property type="term" value="F:RNA binding"/>
    <property type="evidence" value="ECO:0007669"/>
    <property type="project" value="InterPro"/>
</dbReference>
<dbReference type="GO" id="GO:0006364">
    <property type="term" value="P:rRNA processing"/>
    <property type="evidence" value="ECO:0007669"/>
    <property type="project" value="UniProtKB-ARBA"/>
</dbReference>
<dbReference type="InterPro" id="IPR020094">
    <property type="entry name" value="TruA/RsuA/RluB/E/F_N"/>
</dbReference>
<evidence type="ECO:0000259" key="4">
    <source>
        <dbReference type="Pfam" id="PF00849"/>
    </source>
</evidence>
<dbReference type="Pfam" id="PF00849">
    <property type="entry name" value="PseudoU_synth_2"/>
    <property type="match status" value="1"/>
</dbReference>
<dbReference type="PANTHER" id="PTHR47683:SF2">
    <property type="entry name" value="RNA-BINDING S4 DOMAIN-CONTAINING PROTEIN"/>
    <property type="match status" value="1"/>
</dbReference>
<dbReference type="Proteomes" id="UP000471435">
    <property type="component" value="Unassembled WGS sequence"/>
</dbReference>
<proteinExistence type="inferred from homology"/>
<dbReference type="GO" id="GO:0140098">
    <property type="term" value="F:catalytic activity, acting on RNA"/>
    <property type="evidence" value="ECO:0007669"/>
    <property type="project" value="UniProtKB-ARBA"/>
</dbReference>
<dbReference type="InterPro" id="IPR000748">
    <property type="entry name" value="PsdUridine_synth_RsuA/RluB/E/F"/>
</dbReference>
<evidence type="ECO:0000256" key="1">
    <source>
        <dbReference type="ARBA" id="ARBA00008348"/>
    </source>
</evidence>
<dbReference type="EC" id="5.4.99.-" evidence="3"/>
<dbReference type="InterPro" id="IPR018496">
    <property type="entry name" value="PsdUridine_synth_RsuA/RluB_CS"/>
</dbReference>
<dbReference type="NCBIfam" id="TIGR00093">
    <property type="entry name" value="pseudouridine synthase"/>
    <property type="match status" value="1"/>
</dbReference>
<organism evidence="5 6">
    <name type="scientific">Pontixanthobacter luteolus</name>
    <dbReference type="NCBI Taxonomy" id="295089"/>
    <lineage>
        <taxon>Bacteria</taxon>
        <taxon>Pseudomonadati</taxon>
        <taxon>Pseudomonadota</taxon>
        <taxon>Alphaproteobacteria</taxon>
        <taxon>Sphingomonadales</taxon>
        <taxon>Erythrobacteraceae</taxon>
        <taxon>Pontixanthobacter</taxon>
    </lineage>
</organism>
<dbReference type="Gene3D" id="3.30.70.1560">
    <property type="entry name" value="Alpha-L RNA-binding motif"/>
    <property type="match status" value="1"/>
</dbReference>
<dbReference type="GO" id="GO:0001522">
    <property type="term" value="P:pseudouridine synthesis"/>
    <property type="evidence" value="ECO:0007669"/>
    <property type="project" value="InterPro"/>
</dbReference>
<dbReference type="PROSITE" id="PS01149">
    <property type="entry name" value="PSI_RSU"/>
    <property type="match status" value="1"/>
</dbReference>
<evidence type="ECO:0000313" key="6">
    <source>
        <dbReference type="Proteomes" id="UP000471435"/>
    </source>
</evidence>
<accession>A0A6I4V277</accession>
<dbReference type="Gene3D" id="3.30.70.580">
    <property type="entry name" value="Pseudouridine synthase I, catalytic domain, N-terminal subdomain"/>
    <property type="match status" value="1"/>
</dbReference>
<evidence type="ECO:0000256" key="3">
    <source>
        <dbReference type="RuleBase" id="RU003887"/>
    </source>
</evidence>
<keyword evidence="6" id="KW-1185">Reference proteome</keyword>
<feature type="domain" description="Pseudouridine synthase RsuA/RluA-like" evidence="4">
    <location>
        <begin position="4"/>
        <end position="150"/>
    </location>
</feature>
<dbReference type="AlphaFoldDB" id="A0A6I4V277"/>
<dbReference type="EMBL" id="WTYP01000001">
    <property type="protein sequence ID" value="MXP46474.1"/>
    <property type="molecule type" value="Genomic_DNA"/>
</dbReference>
<dbReference type="InterPro" id="IPR042092">
    <property type="entry name" value="PsdUridine_s_RsuA/RluB/E/F_cat"/>
</dbReference>
<dbReference type="GO" id="GO:0009982">
    <property type="term" value="F:pseudouridine synthase activity"/>
    <property type="evidence" value="ECO:0007669"/>
    <property type="project" value="InterPro"/>
</dbReference>
<dbReference type="InterPro" id="IPR020103">
    <property type="entry name" value="PsdUridine_synth_cat_dom_sf"/>
</dbReference>
<comment type="similarity">
    <text evidence="1 3">Belongs to the pseudouridine synthase RsuA family.</text>
</comment>
<protein>
    <recommendedName>
        <fullName evidence="3">Pseudouridine synthase</fullName>
        <ecNumber evidence="3">5.4.99.-</ecNumber>
    </recommendedName>
</protein>
<sequence>MSKLILLNKPFGVLSQFTGGKDGVDDTLAHLVDVPDVYPAGRLDKESEGLLLLTDDGRLQARIAEPRYRVEKTYLAQVEGEPDEAALAALRSGVMLKDGMTKPAKVERIDPPILWDRDPPIRVRKNVPDSWISLTISEGRNRQVRRMTAAAGLPTLRLVRWSVREWTVEGLAPGEWRELQV</sequence>
<dbReference type="InterPro" id="IPR006145">
    <property type="entry name" value="PsdUridine_synth_RsuA/RluA"/>
</dbReference>
<name>A0A6I4V277_9SPHN</name>